<organism evidence="1 2">
    <name type="scientific">Acinetobacter lwoffii NIPH 478</name>
    <dbReference type="NCBI Taxonomy" id="1217668"/>
    <lineage>
        <taxon>Bacteria</taxon>
        <taxon>Pseudomonadati</taxon>
        <taxon>Pseudomonadota</taxon>
        <taxon>Gammaproteobacteria</taxon>
        <taxon>Moraxellales</taxon>
        <taxon>Moraxellaceae</taxon>
        <taxon>Acinetobacter</taxon>
    </lineage>
</organism>
<comment type="caution">
    <text evidence="1">The sequence shown here is derived from an EMBL/GenBank/DDBJ whole genome shotgun (WGS) entry which is preliminary data.</text>
</comment>
<dbReference type="Gene3D" id="3.40.50.2000">
    <property type="entry name" value="Glycogen Phosphorylase B"/>
    <property type="match status" value="1"/>
</dbReference>
<dbReference type="SUPFAM" id="SSF53756">
    <property type="entry name" value="UDP-Glycosyltransferase/glycogen phosphorylase"/>
    <property type="match status" value="1"/>
</dbReference>
<dbReference type="HOGENOM" id="CLU_064250_0_0_6"/>
<gene>
    <name evidence="1" type="ORF">F923_02658</name>
</gene>
<dbReference type="EMBL" id="APQU01000018">
    <property type="protein sequence ID" value="ENW28498.1"/>
    <property type="molecule type" value="Genomic_DNA"/>
</dbReference>
<accession>N9G0F4</accession>
<evidence type="ECO:0008006" key="3">
    <source>
        <dbReference type="Google" id="ProtNLM"/>
    </source>
</evidence>
<evidence type="ECO:0000313" key="1">
    <source>
        <dbReference type="EMBL" id="ENW28498.1"/>
    </source>
</evidence>
<protein>
    <recommendedName>
        <fullName evidence="3">Glycosyl transferase family 1 domain-containing protein</fullName>
    </recommendedName>
</protein>
<dbReference type="PATRIC" id="fig|1217668.3.peg.2602"/>
<dbReference type="AlphaFoldDB" id="N9G0F4"/>
<reference evidence="1 2" key="1">
    <citation type="submission" date="2013-02" db="EMBL/GenBank/DDBJ databases">
        <title>The Genome Sequence of Acinetobacter lwoffii NIPH 478.</title>
        <authorList>
            <consortium name="The Broad Institute Genome Sequencing Platform"/>
            <consortium name="The Broad Institute Genome Sequencing Center for Infectious Disease"/>
            <person name="Cerqueira G."/>
            <person name="Feldgarden M."/>
            <person name="Courvalin P."/>
            <person name="Perichon B."/>
            <person name="Grillot-Courvalin C."/>
            <person name="Clermont D."/>
            <person name="Rocha E."/>
            <person name="Yoon E.-J."/>
            <person name="Nemec A."/>
            <person name="Walker B."/>
            <person name="Young S.K."/>
            <person name="Zeng Q."/>
            <person name="Gargeya S."/>
            <person name="Fitzgerald M."/>
            <person name="Haas B."/>
            <person name="Abouelleil A."/>
            <person name="Alvarado L."/>
            <person name="Arachchi H.M."/>
            <person name="Berlin A.M."/>
            <person name="Chapman S.B."/>
            <person name="Dewar J."/>
            <person name="Goldberg J."/>
            <person name="Griggs A."/>
            <person name="Gujja S."/>
            <person name="Hansen M."/>
            <person name="Howarth C."/>
            <person name="Imamovic A."/>
            <person name="Larimer J."/>
            <person name="McCowan C."/>
            <person name="Murphy C."/>
            <person name="Neiman D."/>
            <person name="Pearson M."/>
            <person name="Priest M."/>
            <person name="Roberts A."/>
            <person name="Saif S."/>
            <person name="Shea T."/>
            <person name="Sisk P."/>
            <person name="Sykes S."/>
            <person name="Wortman J."/>
            <person name="Nusbaum C."/>
            <person name="Birren B."/>
        </authorList>
    </citation>
    <scope>NUCLEOTIDE SEQUENCE [LARGE SCALE GENOMIC DNA]</scope>
    <source>
        <strain evidence="1 2">NIPH 478</strain>
    </source>
</reference>
<sequence>MNIIFHCPFVLNYSSTSASGIRPLKMLAAFQSLGFDVEIVAGNSFERKKIIKKIIKDINAGKDYDFVYSESSTMPTALTDPHHLPLNPLLDFNFFKFLKSKNIKIGLFYRDIYWMFNDYGRNLPWYKKQLALFFYKSDLRMYNNFLDKLYLPSMKMGGYIDIARKNIMDALPPAHSTSEYIKKPNYNGKINLLYIGGIGADYKMHKLFNALEKLPNVSLTLCTRKSDWLLVKDEYGSLPDNIDIVHKSGSELDVLYDKSHIAVLFVEPKDYREFAVPFKLYEYIGRNKPIICTSSTLVGDFVAENNIGWVLKYDDKELVDLLSHIGKTDIDMKSERILHVKKNETWESRAKKVCADLGIQL</sequence>
<evidence type="ECO:0000313" key="2">
    <source>
        <dbReference type="Proteomes" id="UP000018416"/>
    </source>
</evidence>
<name>N9G0F4_ACILW</name>
<dbReference type="Proteomes" id="UP000018416">
    <property type="component" value="Unassembled WGS sequence"/>
</dbReference>
<dbReference type="RefSeq" id="WP_005108326.1">
    <property type="nucleotide sequence ID" value="NZ_KB849836.1"/>
</dbReference>
<proteinExistence type="predicted"/>